<dbReference type="RefSeq" id="WP_354659414.1">
    <property type="nucleotide sequence ID" value="NZ_JBEXAC010000001.1"/>
</dbReference>
<evidence type="ECO:0000313" key="7">
    <source>
        <dbReference type="Proteomes" id="UP001549749"/>
    </source>
</evidence>
<dbReference type="PANTHER" id="PTHR42852:SF6">
    <property type="entry name" value="THIOL:DISULFIDE INTERCHANGE PROTEIN DSBE"/>
    <property type="match status" value="1"/>
</dbReference>
<dbReference type="Pfam" id="PF14289">
    <property type="entry name" value="DUF4369"/>
    <property type="match status" value="1"/>
</dbReference>
<keyword evidence="3" id="KW-1015">Disulfide bond</keyword>
<evidence type="ECO:0000313" key="6">
    <source>
        <dbReference type="EMBL" id="MET6996773.1"/>
    </source>
</evidence>
<dbReference type="PROSITE" id="PS00194">
    <property type="entry name" value="THIOREDOXIN_1"/>
    <property type="match status" value="1"/>
</dbReference>
<keyword evidence="4" id="KW-0676">Redox-active center</keyword>
<proteinExistence type="predicted"/>
<dbReference type="SUPFAM" id="SSF52833">
    <property type="entry name" value="Thioredoxin-like"/>
    <property type="match status" value="1"/>
</dbReference>
<evidence type="ECO:0000259" key="5">
    <source>
        <dbReference type="PROSITE" id="PS51352"/>
    </source>
</evidence>
<protein>
    <submittedName>
        <fullName evidence="6">TlpA disulfide reductase family protein</fullName>
    </submittedName>
</protein>
<dbReference type="CDD" id="cd02966">
    <property type="entry name" value="TlpA_like_family"/>
    <property type="match status" value="1"/>
</dbReference>
<dbReference type="PROSITE" id="PS51352">
    <property type="entry name" value="THIOREDOXIN_2"/>
    <property type="match status" value="1"/>
</dbReference>
<dbReference type="Pfam" id="PF00578">
    <property type="entry name" value="AhpC-TSA"/>
    <property type="match status" value="1"/>
</dbReference>
<sequence>MRRFILPLLCLLPFYVMSQDRYTLEGKVAGLKDGDQVYLVYQVEDQRIADSTKVAGGHFDFSGTLAYPVNAALYLHKNPYVQQLAAGENMDFFRLYLEPGHIVVEAPDSLKNIVIKNSPINAEHAVLKSMLKPNDDKFAALNKAYEALPEVQKKDKKIFDGMLEQEKQLLHESYLIHLAFAKKYPTSYLSVISLAHIAAQPGMAAEAGKAYQRLSARLKKTPLGQSIPVLLQAEAATQIGKSAPDFAQRSAEGKMVRLSDFKGKYVLLDFWASWCGPCRKENPNVVKAHNSYKEKGFTVLGVSLDMPGQKNAWLKAIEQDSLNWTQVSDLKGWENAVAKLYGIRSVPTNFLIDPTGKIIARNLREAQLHEQLAEIFKEK</sequence>
<dbReference type="EMBL" id="JBEXAC010000001">
    <property type="protein sequence ID" value="MET6996773.1"/>
    <property type="molecule type" value="Genomic_DNA"/>
</dbReference>
<dbReference type="InterPro" id="IPR017937">
    <property type="entry name" value="Thioredoxin_CS"/>
</dbReference>
<dbReference type="InterPro" id="IPR013766">
    <property type="entry name" value="Thioredoxin_domain"/>
</dbReference>
<comment type="caution">
    <text evidence="6">The sequence shown here is derived from an EMBL/GenBank/DDBJ whole genome shotgun (WGS) entry which is preliminary data.</text>
</comment>
<organism evidence="6 7">
    <name type="scientific">Chitinophaga defluvii</name>
    <dbReference type="NCBI Taxonomy" id="3163343"/>
    <lineage>
        <taxon>Bacteria</taxon>
        <taxon>Pseudomonadati</taxon>
        <taxon>Bacteroidota</taxon>
        <taxon>Chitinophagia</taxon>
        <taxon>Chitinophagales</taxon>
        <taxon>Chitinophagaceae</taxon>
        <taxon>Chitinophaga</taxon>
    </lineage>
</organism>
<evidence type="ECO:0000256" key="1">
    <source>
        <dbReference type="ARBA" id="ARBA00004196"/>
    </source>
</evidence>
<gene>
    <name evidence="6" type="ORF">ABR189_05320</name>
</gene>
<keyword evidence="7" id="KW-1185">Reference proteome</keyword>
<name>A0ABV2T177_9BACT</name>
<dbReference type="InterPro" id="IPR025380">
    <property type="entry name" value="DUF4369"/>
</dbReference>
<dbReference type="InterPro" id="IPR000866">
    <property type="entry name" value="AhpC/TSA"/>
</dbReference>
<evidence type="ECO:0000256" key="2">
    <source>
        <dbReference type="ARBA" id="ARBA00022748"/>
    </source>
</evidence>
<evidence type="ECO:0000256" key="3">
    <source>
        <dbReference type="ARBA" id="ARBA00023157"/>
    </source>
</evidence>
<accession>A0ABV2T177</accession>
<dbReference type="Proteomes" id="UP001549749">
    <property type="component" value="Unassembled WGS sequence"/>
</dbReference>
<keyword evidence="2" id="KW-0201">Cytochrome c-type biogenesis</keyword>
<evidence type="ECO:0000256" key="4">
    <source>
        <dbReference type="ARBA" id="ARBA00023284"/>
    </source>
</evidence>
<dbReference type="InterPro" id="IPR050553">
    <property type="entry name" value="Thioredoxin_ResA/DsbE_sf"/>
</dbReference>
<comment type="subcellular location">
    <subcellularLocation>
        <location evidence="1">Cell envelope</location>
    </subcellularLocation>
</comment>
<feature type="domain" description="Thioredoxin" evidence="5">
    <location>
        <begin position="237"/>
        <end position="379"/>
    </location>
</feature>
<dbReference type="InterPro" id="IPR036249">
    <property type="entry name" value="Thioredoxin-like_sf"/>
</dbReference>
<dbReference type="Gene3D" id="3.40.30.10">
    <property type="entry name" value="Glutaredoxin"/>
    <property type="match status" value="1"/>
</dbReference>
<dbReference type="PANTHER" id="PTHR42852">
    <property type="entry name" value="THIOL:DISULFIDE INTERCHANGE PROTEIN DSBE"/>
    <property type="match status" value="1"/>
</dbReference>
<reference evidence="6 7" key="1">
    <citation type="submission" date="2024-06" db="EMBL/GenBank/DDBJ databases">
        <title>Chitinophaga defluvii sp. nov., isolated from municipal sewage.</title>
        <authorList>
            <person name="Zhang L."/>
        </authorList>
    </citation>
    <scope>NUCLEOTIDE SEQUENCE [LARGE SCALE GENOMIC DNA]</scope>
    <source>
        <strain evidence="6 7">H8</strain>
    </source>
</reference>